<dbReference type="AlphaFoldDB" id="A0AAN7QGF4"/>
<feature type="region of interest" description="Disordered" evidence="8">
    <location>
        <begin position="301"/>
        <end position="365"/>
    </location>
</feature>
<keyword evidence="3" id="KW-0677">Repeat</keyword>
<dbReference type="EMBL" id="JARPUR010000004">
    <property type="protein sequence ID" value="KAK4877023.1"/>
    <property type="molecule type" value="Genomic_DNA"/>
</dbReference>
<feature type="domain" description="C2H2-type" evidence="9">
    <location>
        <begin position="455"/>
        <end position="481"/>
    </location>
</feature>
<dbReference type="Pfam" id="PF16064">
    <property type="entry name" value="DUF4806"/>
    <property type="match status" value="1"/>
</dbReference>
<accession>A0AAN7QGF4</accession>
<evidence type="ECO:0000256" key="8">
    <source>
        <dbReference type="SAM" id="MobiDB-lite"/>
    </source>
</evidence>
<feature type="compositionally biased region" description="Basic residues" evidence="8">
    <location>
        <begin position="318"/>
        <end position="328"/>
    </location>
</feature>
<evidence type="ECO:0000256" key="3">
    <source>
        <dbReference type="ARBA" id="ARBA00022737"/>
    </source>
</evidence>
<dbReference type="PANTHER" id="PTHR24394:SF44">
    <property type="entry name" value="ZINC FINGER PROTEIN 271-LIKE"/>
    <property type="match status" value="1"/>
</dbReference>
<dbReference type="SUPFAM" id="SSF57667">
    <property type="entry name" value="beta-beta-alpha zinc fingers"/>
    <property type="match status" value="1"/>
</dbReference>
<protein>
    <recommendedName>
        <fullName evidence="9">C2H2-type domain-containing protein</fullName>
    </recommendedName>
</protein>
<dbReference type="Proteomes" id="UP001353858">
    <property type="component" value="Unassembled WGS sequence"/>
</dbReference>
<dbReference type="InterPro" id="IPR036236">
    <property type="entry name" value="Znf_C2H2_sf"/>
</dbReference>
<dbReference type="Gene3D" id="3.30.160.60">
    <property type="entry name" value="Classic Zinc Finger"/>
    <property type="match status" value="1"/>
</dbReference>
<evidence type="ECO:0000256" key="4">
    <source>
        <dbReference type="ARBA" id="ARBA00022771"/>
    </source>
</evidence>
<comment type="subcellular location">
    <subcellularLocation>
        <location evidence="1">Nucleus</location>
    </subcellularLocation>
</comment>
<evidence type="ECO:0000313" key="11">
    <source>
        <dbReference type="Proteomes" id="UP001353858"/>
    </source>
</evidence>
<reference evidence="11" key="1">
    <citation type="submission" date="2023-01" db="EMBL/GenBank/DDBJ databases">
        <title>Key to firefly adult light organ development and bioluminescence: homeobox transcription factors regulate luciferase expression and transportation to peroxisome.</title>
        <authorList>
            <person name="Fu X."/>
        </authorList>
    </citation>
    <scope>NUCLEOTIDE SEQUENCE [LARGE SCALE GENOMIC DNA]</scope>
</reference>
<comment type="caution">
    <text evidence="10">The sequence shown here is derived from an EMBL/GenBank/DDBJ whole genome shotgun (WGS) entry which is preliminary data.</text>
</comment>
<evidence type="ECO:0000256" key="7">
    <source>
        <dbReference type="PROSITE-ProRule" id="PRU00042"/>
    </source>
</evidence>
<feature type="domain" description="C2H2-type" evidence="9">
    <location>
        <begin position="426"/>
        <end position="453"/>
    </location>
</feature>
<dbReference type="GO" id="GO:0005634">
    <property type="term" value="C:nucleus"/>
    <property type="evidence" value="ECO:0007669"/>
    <property type="project" value="UniProtKB-SubCell"/>
</dbReference>
<keyword evidence="5" id="KW-0862">Zinc</keyword>
<evidence type="ECO:0000256" key="5">
    <source>
        <dbReference type="ARBA" id="ARBA00022833"/>
    </source>
</evidence>
<evidence type="ECO:0000256" key="2">
    <source>
        <dbReference type="ARBA" id="ARBA00022723"/>
    </source>
</evidence>
<dbReference type="PROSITE" id="PS50157">
    <property type="entry name" value="ZINC_FINGER_C2H2_2"/>
    <property type="match status" value="2"/>
</dbReference>
<gene>
    <name evidence="10" type="ORF">RN001_009529</name>
</gene>
<evidence type="ECO:0000259" key="9">
    <source>
        <dbReference type="PROSITE" id="PS50157"/>
    </source>
</evidence>
<feature type="compositionally biased region" description="Polar residues" evidence="8">
    <location>
        <begin position="345"/>
        <end position="357"/>
    </location>
</feature>
<dbReference type="GO" id="GO:0008270">
    <property type="term" value="F:zinc ion binding"/>
    <property type="evidence" value="ECO:0007669"/>
    <property type="project" value="UniProtKB-KW"/>
</dbReference>
<dbReference type="InterPro" id="IPR032071">
    <property type="entry name" value="DUF4806"/>
</dbReference>
<evidence type="ECO:0000256" key="6">
    <source>
        <dbReference type="ARBA" id="ARBA00023242"/>
    </source>
</evidence>
<evidence type="ECO:0000313" key="10">
    <source>
        <dbReference type="EMBL" id="KAK4877023.1"/>
    </source>
</evidence>
<keyword evidence="2" id="KW-0479">Metal-binding</keyword>
<proteinExistence type="predicted"/>
<dbReference type="SMART" id="SM00355">
    <property type="entry name" value="ZnF_C2H2"/>
    <property type="match status" value="2"/>
</dbReference>
<sequence>MITTPLTINCEKIYLLAAPYQGSTTQYSPTYDDLMSDNTIYSVPFFDAKANYAKMATLTSITQEQPVEHQHQTQHSMNIEDVPILDSFFKKMTEQFDRKFEDSERNILAKIDNSIKNGFAKTAEAIKQIITMPKSSTSRMLINVASRSDYIRTDGDANFNNIRRAEDSEAPTTGNLVNINILNKQIQSVDELDALEEKLKDPTVVEQYIKYYTSIIQKVTHGTREMQLKTIIYQITNQLWAKSLLPGTFTWSGQSVKGERKALNAYVNIIRLIHAIMLCFENTAKLSEVEQLMKEKICKHAKSRAKNSGGSRVSVGRKPYKPRSKKNKPSATDYQENIKNEEQEASNLKVNASVNNGNKDDRENDANELIDTYYESSDGEVEEHTQFLCLPNQSLIKHQNSRPESSESSSNDMAFHDDENNLTQTHGCTQCGKLYRHRSNLSRHVRYECNKEGSFQCHFCLRTFKQKSHLKYHMAHKHQYL</sequence>
<keyword evidence="11" id="KW-1185">Reference proteome</keyword>
<dbReference type="GO" id="GO:0000981">
    <property type="term" value="F:DNA-binding transcription factor activity, RNA polymerase II-specific"/>
    <property type="evidence" value="ECO:0007669"/>
    <property type="project" value="TreeGrafter"/>
</dbReference>
<organism evidence="10 11">
    <name type="scientific">Aquatica leii</name>
    <dbReference type="NCBI Taxonomy" id="1421715"/>
    <lineage>
        <taxon>Eukaryota</taxon>
        <taxon>Metazoa</taxon>
        <taxon>Ecdysozoa</taxon>
        <taxon>Arthropoda</taxon>
        <taxon>Hexapoda</taxon>
        <taxon>Insecta</taxon>
        <taxon>Pterygota</taxon>
        <taxon>Neoptera</taxon>
        <taxon>Endopterygota</taxon>
        <taxon>Coleoptera</taxon>
        <taxon>Polyphaga</taxon>
        <taxon>Elateriformia</taxon>
        <taxon>Elateroidea</taxon>
        <taxon>Lampyridae</taxon>
        <taxon>Luciolinae</taxon>
        <taxon>Aquatica</taxon>
    </lineage>
</organism>
<dbReference type="InterPro" id="IPR013087">
    <property type="entry name" value="Znf_C2H2_type"/>
</dbReference>
<dbReference type="PROSITE" id="PS00028">
    <property type="entry name" value="ZINC_FINGER_C2H2_1"/>
    <property type="match status" value="1"/>
</dbReference>
<dbReference type="PANTHER" id="PTHR24394">
    <property type="entry name" value="ZINC FINGER PROTEIN"/>
    <property type="match status" value="1"/>
</dbReference>
<name>A0AAN7QGF4_9COLE</name>
<feature type="region of interest" description="Disordered" evidence="8">
    <location>
        <begin position="397"/>
        <end position="419"/>
    </location>
</feature>
<keyword evidence="4 7" id="KW-0863">Zinc-finger</keyword>
<keyword evidence="6" id="KW-0539">Nucleus</keyword>
<evidence type="ECO:0000256" key="1">
    <source>
        <dbReference type="ARBA" id="ARBA00004123"/>
    </source>
</evidence>